<dbReference type="GO" id="GO:0006032">
    <property type="term" value="P:chitin catabolic process"/>
    <property type="evidence" value="ECO:0007669"/>
    <property type="project" value="UniProtKB-KW"/>
</dbReference>
<dbReference type="EC" id="3.5.1.41" evidence="4"/>
<evidence type="ECO:0000256" key="3">
    <source>
        <dbReference type="ARBA" id="ARBA00023285"/>
    </source>
</evidence>
<evidence type="ECO:0000256" key="4">
    <source>
        <dbReference type="ARBA" id="ARBA00024056"/>
    </source>
</evidence>
<dbReference type="EMBL" id="CVQH01020306">
    <property type="protein sequence ID" value="CRK26971.1"/>
    <property type="molecule type" value="Genomic_DNA"/>
</dbReference>
<dbReference type="PANTHER" id="PTHR10587">
    <property type="entry name" value="GLYCOSYL TRANSFERASE-RELATED"/>
    <property type="match status" value="1"/>
</dbReference>
<dbReference type="PROSITE" id="PS51677">
    <property type="entry name" value="NODB"/>
    <property type="match status" value="1"/>
</dbReference>
<evidence type="ECO:0000313" key="7">
    <source>
        <dbReference type="EMBL" id="CRK26971.1"/>
    </source>
</evidence>
<keyword evidence="2" id="KW-0119">Carbohydrate metabolism</keyword>
<comment type="cofactor">
    <cofactor evidence="1">
        <name>Co(2+)</name>
        <dbReference type="ChEBI" id="CHEBI:48828"/>
    </cofactor>
</comment>
<gene>
    <name evidence="7" type="ORF">BN1708_000756</name>
</gene>
<accession>A0A0G4LY51</accession>
<dbReference type="GO" id="GO:0004099">
    <property type="term" value="F:chitin deacetylase activity"/>
    <property type="evidence" value="ECO:0007669"/>
    <property type="project" value="UniProtKB-EC"/>
</dbReference>
<evidence type="ECO:0000256" key="5">
    <source>
        <dbReference type="ARBA" id="ARBA00048494"/>
    </source>
</evidence>
<evidence type="ECO:0000256" key="1">
    <source>
        <dbReference type="ARBA" id="ARBA00001941"/>
    </source>
</evidence>
<evidence type="ECO:0000256" key="2">
    <source>
        <dbReference type="ARBA" id="ARBA00023024"/>
    </source>
</evidence>
<dbReference type="InterPro" id="IPR011330">
    <property type="entry name" value="Glyco_hydro/deAcase_b/a-brl"/>
</dbReference>
<evidence type="ECO:0000259" key="6">
    <source>
        <dbReference type="PROSITE" id="PS51677"/>
    </source>
</evidence>
<dbReference type="Proteomes" id="UP000044602">
    <property type="component" value="Unassembled WGS sequence"/>
</dbReference>
<dbReference type="STRING" id="100787.A0A0G4LY51"/>
<sequence>MHDEPSRSLTDAQLENEIRSVSRKIKSVYDYENIPTPANYFRPGSGFFSDLMRILIDKLGYRMVLGSIYPHDPQISRPRVNARHILSMLRPGAIIICHDRRSWTVPMLGEVLPEIKSRGYEIVTITDLVKEGTP</sequence>
<dbReference type="GO" id="GO:0009272">
    <property type="term" value="P:fungal-type cell wall biogenesis"/>
    <property type="evidence" value="ECO:0007669"/>
    <property type="project" value="UniProtKB-ARBA"/>
</dbReference>
<dbReference type="AlphaFoldDB" id="A0A0G4LY51"/>
<evidence type="ECO:0000313" key="8">
    <source>
        <dbReference type="Proteomes" id="UP000044602"/>
    </source>
</evidence>
<keyword evidence="3" id="KW-0170">Cobalt</keyword>
<dbReference type="InterPro" id="IPR002509">
    <property type="entry name" value="NODB_dom"/>
</dbReference>
<protein>
    <recommendedName>
        <fullName evidence="4">chitin deacetylase</fullName>
        <ecNumber evidence="4">3.5.1.41</ecNumber>
    </recommendedName>
</protein>
<reference evidence="7 8" key="1">
    <citation type="submission" date="2015-05" db="EMBL/GenBank/DDBJ databases">
        <authorList>
            <person name="Wang D.B."/>
            <person name="Wang M."/>
        </authorList>
    </citation>
    <scope>NUCLEOTIDE SEQUENCE [LARGE SCALE GENOMIC DNA]</scope>
    <source>
        <strain evidence="7">VL1</strain>
    </source>
</reference>
<dbReference type="SUPFAM" id="SSF88713">
    <property type="entry name" value="Glycoside hydrolase/deacetylase"/>
    <property type="match status" value="1"/>
</dbReference>
<keyword evidence="2" id="KW-0624">Polysaccharide degradation</keyword>
<organism evidence="7 8">
    <name type="scientific">Verticillium longisporum</name>
    <name type="common">Verticillium dahliae var. longisporum</name>
    <dbReference type="NCBI Taxonomy" id="100787"/>
    <lineage>
        <taxon>Eukaryota</taxon>
        <taxon>Fungi</taxon>
        <taxon>Dikarya</taxon>
        <taxon>Ascomycota</taxon>
        <taxon>Pezizomycotina</taxon>
        <taxon>Sordariomycetes</taxon>
        <taxon>Hypocreomycetidae</taxon>
        <taxon>Glomerellales</taxon>
        <taxon>Plectosphaerellaceae</taxon>
        <taxon>Verticillium</taxon>
    </lineage>
</organism>
<keyword evidence="2" id="KW-0146">Chitin degradation</keyword>
<proteinExistence type="predicted"/>
<comment type="catalytic activity">
    <reaction evidence="5">
        <text>[(1-&gt;4)-N-acetyl-beta-D-glucosaminyl](n) + n H2O = chitosan + n acetate</text>
        <dbReference type="Rhea" id="RHEA:10464"/>
        <dbReference type="Rhea" id="RHEA-COMP:9593"/>
        <dbReference type="Rhea" id="RHEA-COMP:9597"/>
        <dbReference type="ChEBI" id="CHEBI:15377"/>
        <dbReference type="ChEBI" id="CHEBI:17029"/>
        <dbReference type="ChEBI" id="CHEBI:30089"/>
        <dbReference type="ChEBI" id="CHEBI:57704"/>
        <dbReference type="EC" id="3.5.1.41"/>
    </reaction>
    <physiologicalReaction direction="left-to-right" evidence="5">
        <dbReference type="Rhea" id="RHEA:10465"/>
    </physiologicalReaction>
</comment>
<dbReference type="PANTHER" id="PTHR10587:SF137">
    <property type="entry name" value="4-DEOXY-4-FORMAMIDO-L-ARABINOSE-PHOSPHOUNDECAPRENOL DEFORMYLASE ARND-RELATED"/>
    <property type="match status" value="1"/>
</dbReference>
<keyword evidence="8" id="KW-1185">Reference proteome</keyword>
<dbReference type="InterPro" id="IPR050248">
    <property type="entry name" value="Polysacc_deacetylase_ArnD"/>
</dbReference>
<feature type="domain" description="NodB homology" evidence="6">
    <location>
        <begin position="1"/>
        <end position="123"/>
    </location>
</feature>
<name>A0A0G4LY51_VERLO</name>
<dbReference type="GO" id="GO:0005975">
    <property type="term" value="P:carbohydrate metabolic process"/>
    <property type="evidence" value="ECO:0007669"/>
    <property type="project" value="InterPro"/>
</dbReference>
<dbReference type="Gene3D" id="3.20.20.370">
    <property type="entry name" value="Glycoside hydrolase/deacetylase"/>
    <property type="match status" value="1"/>
</dbReference>